<keyword evidence="7" id="KW-1015">Disulfide bond</keyword>
<feature type="active site" description="Nucleophile" evidence="9">
    <location>
        <position position="115"/>
    </location>
</feature>
<dbReference type="GO" id="GO:0002143">
    <property type="term" value="P:tRNA wobble position uridine thiolation"/>
    <property type="evidence" value="ECO:0007669"/>
    <property type="project" value="TreeGrafter"/>
</dbReference>
<dbReference type="NCBIfam" id="TIGR00420">
    <property type="entry name" value="trmU"/>
    <property type="match status" value="1"/>
</dbReference>
<evidence type="ECO:0000259" key="11">
    <source>
        <dbReference type="Pfam" id="PF20259"/>
    </source>
</evidence>
<dbReference type="RefSeq" id="WP_168606420.1">
    <property type="nucleotide sequence ID" value="NZ_CP038852.1"/>
</dbReference>
<keyword evidence="13" id="KW-1185">Reference proteome</keyword>
<feature type="site" description="Interaction with tRNA" evidence="9">
    <location>
        <position position="349"/>
    </location>
</feature>
<dbReference type="PANTHER" id="PTHR11933">
    <property type="entry name" value="TRNA 5-METHYLAMINOMETHYL-2-THIOURIDYLATE -METHYLTRANSFERASE"/>
    <property type="match status" value="1"/>
</dbReference>
<keyword evidence="9" id="KW-0963">Cytoplasm</keyword>
<evidence type="ECO:0000256" key="5">
    <source>
        <dbReference type="ARBA" id="ARBA00022840"/>
    </source>
</evidence>
<evidence type="ECO:0000256" key="4">
    <source>
        <dbReference type="ARBA" id="ARBA00022741"/>
    </source>
</evidence>
<evidence type="ECO:0000256" key="6">
    <source>
        <dbReference type="ARBA" id="ARBA00022884"/>
    </source>
</evidence>
<dbReference type="EMBL" id="CP038852">
    <property type="protein sequence ID" value="QIZ20527.1"/>
    <property type="molecule type" value="Genomic_DNA"/>
</dbReference>
<dbReference type="GO" id="GO:0005524">
    <property type="term" value="F:ATP binding"/>
    <property type="evidence" value="ECO:0007669"/>
    <property type="project" value="UniProtKB-KW"/>
</dbReference>
<keyword evidence="3 9" id="KW-0819">tRNA processing</keyword>
<evidence type="ECO:0000256" key="1">
    <source>
        <dbReference type="ARBA" id="ARBA00022555"/>
    </source>
</evidence>
<sequence length="371" mass="41492">MTKLNSIGIAKDPKDTLVVVAMSGGVDSSTVAAMMKNEGYNVIGITLKLYNDSKETASSKQCCAGQDIMDAKRVADKLNIEHKILYYQNKFKEGVIDNFIDSYLNGETPIPCVQCNKTVKFTDLFQESKRLNADALVTGHYVKSITEKDNTDMYRGIDLNRDQSYFLFNTTKDQLNFLRFPLGNLLKDETRNIARELDLNVADKPDSQDICFVPNGDYASVIEKFRPNSFIKGNIKNMIGEVIGVHDGIINYTIGQRKGIGVSDKNPLYVVKIIADKNEIIVGTKEHLVKTKINLKNLNIITNDQNDFENELFVKVRSTGRLIKAKIDIKDNNAKVNLLEEEHGIAPGQACVFYSKNNNGYKVLGGGWIKS</sequence>
<dbReference type="FunFam" id="3.40.50.620:FF:000115">
    <property type="entry name" value="tRNA-specific 2-thiouridylase MnmA"/>
    <property type="match status" value="1"/>
</dbReference>
<evidence type="ECO:0000256" key="9">
    <source>
        <dbReference type="HAMAP-Rule" id="MF_00144"/>
    </source>
</evidence>
<dbReference type="Pfam" id="PF20259">
    <property type="entry name" value="tRNA_Me_trans_M"/>
    <property type="match status" value="1"/>
</dbReference>
<evidence type="ECO:0000313" key="13">
    <source>
        <dbReference type="Proteomes" id="UP000501094"/>
    </source>
</evidence>
<keyword evidence="6 9" id="KW-0694">RNA-binding</keyword>
<dbReference type="Pfam" id="PF20258">
    <property type="entry name" value="tRNA_Me_trans_C"/>
    <property type="match status" value="1"/>
</dbReference>
<comment type="caution">
    <text evidence="9">Lacks conserved residue(s) required for the propagation of feature annotation.</text>
</comment>
<dbReference type="SUPFAM" id="SSF52402">
    <property type="entry name" value="Adenine nucleotide alpha hydrolases-like"/>
    <property type="match status" value="1"/>
</dbReference>
<feature type="active site" description="Cysteine persulfide intermediate" evidence="9">
    <location>
        <position position="211"/>
    </location>
</feature>
<dbReference type="PANTHER" id="PTHR11933:SF5">
    <property type="entry name" value="MITOCHONDRIAL TRNA-SPECIFIC 2-THIOURIDYLASE 1"/>
    <property type="match status" value="1"/>
</dbReference>
<dbReference type="InterPro" id="IPR014729">
    <property type="entry name" value="Rossmann-like_a/b/a_fold"/>
</dbReference>
<feature type="site" description="Interaction with tRNA" evidence="9">
    <location>
        <position position="140"/>
    </location>
</feature>
<organism evidence="12 13">
    <name type="scientific">Candidatus Pelagibacter giovannonii</name>
    <dbReference type="NCBI Taxonomy" id="2563896"/>
    <lineage>
        <taxon>Bacteria</taxon>
        <taxon>Pseudomonadati</taxon>
        <taxon>Pseudomonadota</taxon>
        <taxon>Alphaproteobacteria</taxon>
        <taxon>Candidatus Pelagibacterales</taxon>
        <taxon>Candidatus Pelagibacteraceae</taxon>
        <taxon>Candidatus Pelagibacter</taxon>
    </lineage>
</organism>
<feature type="domain" description="tRNA-specific 2-thiouridylase MnmA-like C-terminal" evidence="10">
    <location>
        <begin position="291"/>
        <end position="369"/>
    </location>
</feature>
<dbReference type="Pfam" id="PF03054">
    <property type="entry name" value="tRNA_Me_trans"/>
    <property type="match status" value="1"/>
</dbReference>
<feature type="binding site" evidence="9">
    <location>
        <position position="47"/>
    </location>
    <ligand>
        <name>ATP</name>
        <dbReference type="ChEBI" id="CHEBI:30616"/>
    </ligand>
</feature>
<dbReference type="GO" id="GO:0103016">
    <property type="term" value="F:tRNA-uridine 2-sulfurtransferase activity"/>
    <property type="evidence" value="ECO:0007669"/>
    <property type="project" value="UniProtKB-EC"/>
</dbReference>
<keyword evidence="5 9" id="KW-0067">ATP-binding</keyword>
<dbReference type="CDD" id="cd01998">
    <property type="entry name" value="MnmA_TRMU-like"/>
    <property type="match status" value="1"/>
</dbReference>
<dbReference type="InterPro" id="IPR023382">
    <property type="entry name" value="MnmA-like_central_sf"/>
</dbReference>
<dbReference type="KEGG" id="peg:E5R92_01845"/>
<reference evidence="12 13" key="1">
    <citation type="journal article" date="2020" name="Nat. Microbiol.">
        <title>Lysogenic host-virus interactions in SAR11 marine bacteria.</title>
        <authorList>
            <person name="Morris R.M."/>
            <person name="Cain K.R."/>
            <person name="Hvorecny K.L."/>
            <person name="Kollman J.M."/>
        </authorList>
    </citation>
    <scope>NUCLEOTIDE SEQUENCE [LARGE SCALE GENOMIC DNA]</scope>
    <source>
        <strain evidence="12 13">NP1</strain>
    </source>
</reference>
<dbReference type="Gene3D" id="2.30.30.280">
    <property type="entry name" value="Adenine nucleotide alpha hydrolases-like domains"/>
    <property type="match status" value="1"/>
</dbReference>
<name>A0A6H1Q0T9_9PROT</name>
<keyword evidence="4 9" id="KW-0547">Nucleotide-binding</keyword>
<evidence type="ECO:0000313" key="12">
    <source>
        <dbReference type="EMBL" id="QIZ20527.1"/>
    </source>
</evidence>
<evidence type="ECO:0000256" key="8">
    <source>
        <dbReference type="ARBA" id="ARBA00051542"/>
    </source>
</evidence>
<evidence type="ECO:0000259" key="10">
    <source>
        <dbReference type="Pfam" id="PF20258"/>
    </source>
</evidence>
<dbReference type="GO" id="GO:0000049">
    <property type="term" value="F:tRNA binding"/>
    <property type="evidence" value="ECO:0007669"/>
    <property type="project" value="UniProtKB-KW"/>
</dbReference>
<evidence type="ECO:0000256" key="3">
    <source>
        <dbReference type="ARBA" id="ARBA00022694"/>
    </source>
</evidence>
<dbReference type="AlphaFoldDB" id="A0A6H1Q0T9"/>
<accession>A0A6H1Q0T9</accession>
<dbReference type="Gene3D" id="3.40.50.620">
    <property type="entry name" value="HUPs"/>
    <property type="match status" value="1"/>
</dbReference>
<dbReference type="EC" id="2.8.1.13" evidence="9"/>
<evidence type="ECO:0000256" key="2">
    <source>
        <dbReference type="ARBA" id="ARBA00022679"/>
    </source>
</evidence>
<comment type="similarity">
    <text evidence="9">Belongs to the MnmA/TRMU family.</text>
</comment>
<dbReference type="InterPro" id="IPR046885">
    <property type="entry name" value="MnmA-like_C"/>
</dbReference>
<gene>
    <name evidence="9 12" type="primary">mnmA</name>
    <name evidence="12" type="ORF">E5R92_01845</name>
</gene>
<evidence type="ECO:0000256" key="7">
    <source>
        <dbReference type="ARBA" id="ARBA00023157"/>
    </source>
</evidence>
<dbReference type="Proteomes" id="UP000501094">
    <property type="component" value="Chromosome"/>
</dbReference>
<dbReference type="GO" id="GO:0005737">
    <property type="term" value="C:cytoplasm"/>
    <property type="evidence" value="ECO:0007669"/>
    <property type="project" value="UniProtKB-SubCell"/>
</dbReference>
<dbReference type="HAMAP" id="MF_00144">
    <property type="entry name" value="tRNA_thiouridyl_MnmA"/>
    <property type="match status" value="1"/>
</dbReference>
<feature type="domain" description="tRNA-specific 2-thiouridylase MnmA-like central" evidence="11">
    <location>
        <begin position="222"/>
        <end position="283"/>
    </location>
</feature>
<feature type="region of interest" description="Interaction with tRNA" evidence="9">
    <location>
        <begin position="161"/>
        <end position="163"/>
    </location>
</feature>
<comment type="subcellular location">
    <subcellularLocation>
        <location evidence="9">Cytoplasm</location>
    </subcellularLocation>
</comment>
<keyword evidence="1 9" id="KW-0820">tRNA-binding</keyword>
<comment type="catalytic activity">
    <reaction evidence="8 9">
        <text>S-sulfanyl-L-cysteinyl-[protein] + uridine(34) in tRNA + AH2 + ATP = 2-thiouridine(34) in tRNA + L-cysteinyl-[protein] + A + AMP + diphosphate + H(+)</text>
        <dbReference type="Rhea" id="RHEA:47032"/>
        <dbReference type="Rhea" id="RHEA-COMP:10131"/>
        <dbReference type="Rhea" id="RHEA-COMP:11726"/>
        <dbReference type="Rhea" id="RHEA-COMP:11727"/>
        <dbReference type="Rhea" id="RHEA-COMP:11728"/>
        <dbReference type="ChEBI" id="CHEBI:13193"/>
        <dbReference type="ChEBI" id="CHEBI:15378"/>
        <dbReference type="ChEBI" id="CHEBI:17499"/>
        <dbReference type="ChEBI" id="CHEBI:29950"/>
        <dbReference type="ChEBI" id="CHEBI:30616"/>
        <dbReference type="ChEBI" id="CHEBI:33019"/>
        <dbReference type="ChEBI" id="CHEBI:61963"/>
        <dbReference type="ChEBI" id="CHEBI:65315"/>
        <dbReference type="ChEBI" id="CHEBI:87170"/>
        <dbReference type="ChEBI" id="CHEBI:456215"/>
        <dbReference type="EC" id="2.8.1.13"/>
    </reaction>
</comment>
<comment type="function">
    <text evidence="9">Catalyzes the 2-thiolation of uridine at the wobble position (U34) of tRNA, leading to the formation of s(2)U34.</text>
</comment>
<dbReference type="Gene3D" id="2.40.30.10">
    <property type="entry name" value="Translation factors"/>
    <property type="match status" value="1"/>
</dbReference>
<proteinExistence type="inferred from homology"/>
<protein>
    <recommendedName>
        <fullName evidence="9">tRNA-specific 2-thiouridylase MnmA</fullName>
        <ecNumber evidence="9">2.8.1.13</ecNumber>
    </recommendedName>
</protein>
<feature type="binding site" evidence="9">
    <location>
        <position position="139"/>
    </location>
    <ligand>
        <name>ATP</name>
        <dbReference type="ChEBI" id="CHEBI:30616"/>
    </ligand>
</feature>
<feature type="binding site" evidence="9">
    <location>
        <begin position="21"/>
        <end position="28"/>
    </location>
    <ligand>
        <name>ATP</name>
        <dbReference type="ChEBI" id="CHEBI:30616"/>
    </ligand>
</feature>
<keyword evidence="2 9" id="KW-0808">Transferase</keyword>
<dbReference type="InterPro" id="IPR004506">
    <property type="entry name" value="MnmA-like"/>
</dbReference>
<dbReference type="NCBIfam" id="NF001138">
    <property type="entry name" value="PRK00143.1"/>
    <property type="match status" value="1"/>
</dbReference>
<dbReference type="InterPro" id="IPR046884">
    <property type="entry name" value="MnmA-like_central"/>
</dbReference>